<proteinExistence type="inferred from homology"/>
<evidence type="ECO:0000313" key="12">
    <source>
        <dbReference type="EMBL" id="RBQ20660.1"/>
    </source>
</evidence>
<evidence type="ECO:0000256" key="10">
    <source>
        <dbReference type="RuleBase" id="RU004338"/>
    </source>
</evidence>
<dbReference type="InterPro" id="IPR010203">
    <property type="entry name" value="RraA"/>
</dbReference>
<dbReference type="InterPro" id="IPR005493">
    <property type="entry name" value="RraA/RraA-like"/>
</dbReference>
<dbReference type="AlphaFoldDB" id="A0A366M4H3"/>
<sequence>MSASDWTGTQDGRGGTGSPGPSKTGDLADARIRDVQVLSVQMTHFGAVREFGGTVETVEVDDDNALVRRVLEGAGEGRVLVIDAHATTRCAISGPTHVELALEHGWSGIIVNGPVRYVRWLAGMPFGIMALGSHPRQPAKTGAGVAGRPVRFGGVTFIPGSHLWADDDGVVVVPWR</sequence>
<evidence type="ECO:0000256" key="11">
    <source>
        <dbReference type="SAM" id="MobiDB-lite"/>
    </source>
</evidence>
<comment type="catalytic activity">
    <reaction evidence="1 10">
        <text>4-hydroxy-4-methyl-2-oxoglutarate = 2 pyruvate</text>
        <dbReference type="Rhea" id="RHEA:22748"/>
        <dbReference type="ChEBI" id="CHEBI:15361"/>
        <dbReference type="ChEBI" id="CHEBI:58276"/>
        <dbReference type="EC" id="4.1.3.17"/>
    </reaction>
</comment>
<dbReference type="NCBIfam" id="TIGR01935">
    <property type="entry name" value="NOT-MenG"/>
    <property type="match status" value="1"/>
</dbReference>
<keyword evidence="5 10" id="KW-0479">Metal-binding</keyword>
<reference evidence="12 13" key="1">
    <citation type="submission" date="2018-06" db="EMBL/GenBank/DDBJ databases">
        <title>Sphaerisporangium craniellae sp. nov., isolated from a marine sponge in the South China Sea.</title>
        <authorList>
            <person name="Li L."/>
        </authorList>
    </citation>
    <scope>NUCLEOTIDE SEQUENCE [LARGE SCALE GENOMIC DNA]</scope>
    <source>
        <strain evidence="12 13">LHW63015</strain>
    </source>
</reference>
<evidence type="ECO:0000256" key="8">
    <source>
        <dbReference type="ARBA" id="ARBA00047973"/>
    </source>
</evidence>
<dbReference type="Pfam" id="PF03737">
    <property type="entry name" value="RraA-like"/>
    <property type="match status" value="1"/>
</dbReference>
<evidence type="ECO:0000313" key="13">
    <source>
        <dbReference type="Proteomes" id="UP000253303"/>
    </source>
</evidence>
<name>A0A366M4H3_9ACTN</name>
<gene>
    <name evidence="12" type="ORF">DP939_06125</name>
</gene>
<dbReference type="InterPro" id="IPR036704">
    <property type="entry name" value="RraA/RraA-like_sf"/>
</dbReference>
<evidence type="ECO:0000256" key="3">
    <source>
        <dbReference type="ARBA" id="ARBA00008621"/>
    </source>
</evidence>
<comment type="catalytic activity">
    <reaction evidence="8 10">
        <text>oxaloacetate + H(+) = pyruvate + CO2</text>
        <dbReference type="Rhea" id="RHEA:15641"/>
        <dbReference type="ChEBI" id="CHEBI:15361"/>
        <dbReference type="ChEBI" id="CHEBI:15378"/>
        <dbReference type="ChEBI" id="CHEBI:16452"/>
        <dbReference type="ChEBI" id="CHEBI:16526"/>
        <dbReference type="EC" id="4.1.1.112"/>
    </reaction>
</comment>
<comment type="similarity">
    <text evidence="3 10">Belongs to the class II aldolase/RraA-like family.</text>
</comment>
<comment type="cofactor">
    <cofactor evidence="2 10">
        <name>a divalent metal cation</name>
        <dbReference type="ChEBI" id="CHEBI:60240"/>
    </cofactor>
</comment>
<comment type="subunit">
    <text evidence="4 10">Homotrimer.</text>
</comment>
<dbReference type="GO" id="GO:0046872">
    <property type="term" value="F:metal ion binding"/>
    <property type="evidence" value="ECO:0007669"/>
    <property type="project" value="UniProtKB-KW"/>
</dbReference>
<evidence type="ECO:0000256" key="7">
    <source>
        <dbReference type="ARBA" id="ARBA00025046"/>
    </source>
</evidence>
<keyword evidence="6 10" id="KW-0456">Lyase</keyword>
<dbReference type="OrthoDB" id="943692at2"/>
<comment type="caution">
    <text evidence="12">The sequence shown here is derived from an EMBL/GenBank/DDBJ whole genome shotgun (WGS) entry which is preliminary data.</text>
</comment>
<dbReference type="SUPFAM" id="SSF89562">
    <property type="entry name" value="RraA-like"/>
    <property type="match status" value="1"/>
</dbReference>
<dbReference type="EMBL" id="QMEY01000002">
    <property type="protein sequence ID" value="RBQ20660.1"/>
    <property type="molecule type" value="Genomic_DNA"/>
</dbReference>
<dbReference type="CDD" id="cd16841">
    <property type="entry name" value="RraA_family"/>
    <property type="match status" value="1"/>
</dbReference>
<evidence type="ECO:0000256" key="5">
    <source>
        <dbReference type="ARBA" id="ARBA00022723"/>
    </source>
</evidence>
<dbReference type="Proteomes" id="UP000253303">
    <property type="component" value="Unassembled WGS sequence"/>
</dbReference>
<accession>A0A366M4H3</accession>
<evidence type="ECO:0000256" key="1">
    <source>
        <dbReference type="ARBA" id="ARBA00001342"/>
    </source>
</evidence>
<comment type="function">
    <text evidence="7 10">Catalyzes the aldol cleavage of 4-hydroxy-4-methyl-2-oxoglutarate (HMG) into 2 molecules of pyruvate. Also contains a secondary oxaloacetate (OAA) decarboxylase activity due to the common pyruvate enolate transition state formed following C-C bond cleavage in the retro-aldol and decarboxylation reactions.</text>
</comment>
<dbReference type="GO" id="GO:0047443">
    <property type="term" value="F:4-hydroxy-4-methyl-2-oxoglutarate aldolase activity"/>
    <property type="evidence" value="ECO:0007669"/>
    <property type="project" value="UniProtKB-EC"/>
</dbReference>
<dbReference type="GO" id="GO:0008948">
    <property type="term" value="F:oxaloacetate decarboxylase activity"/>
    <property type="evidence" value="ECO:0007669"/>
    <property type="project" value="UniProtKB-EC"/>
</dbReference>
<dbReference type="EC" id="4.1.1.112" evidence="10"/>
<evidence type="ECO:0000256" key="2">
    <source>
        <dbReference type="ARBA" id="ARBA00001968"/>
    </source>
</evidence>
<organism evidence="12 13">
    <name type="scientific">Spongiactinospora rosea</name>
    <dbReference type="NCBI Taxonomy" id="2248750"/>
    <lineage>
        <taxon>Bacteria</taxon>
        <taxon>Bacillati</taxon>
        <taxon>Actinomycetota</taxon>
        <taxon>Actinomycetes</taxon>
        <taxon>Streptosporangiales</taxon>
        <taxon>Streptosporangiaceae</taxon>
        <taxon>Spongiactinospora</taxon>
    </lineage>
</organism>
<protein>
    <recommendedName>
        <fullName evidence="10">4-hydroxy-4-methyl-2-oxoglutarate aldolase</fullName>
        <shortName evidence="10">HMG aldolase</shortName>
        <ecNumber evidence="10">4.1.1.112</ecNumber>
        <ecNumber evidence="10">4.1.3.17</ecNumber>
    </recommendedName>
    <alternativeName>
        <fullName evidence="10">Oxaloacetate decarboxylase</fullName>
    </alternativeName>
</protein>
<dbReference type="GO" id="GO:0008428">
    <property type="term" value="F:ribonuclease inhibitor activity"/>
    <property type="evidence" value="ECO:0007669"/>
    <property type="project" value="InterPro"/>
</dbReference>
<dbReference type="RefSeq" id="WP_113979619.1">
    <property type="nucleotide sequence ID" value="NZ_QMEY01000002.1"/>
</dbReference>
<dbReference type="PANTHER" id="PTHR33254:SF4">
    <property type="entry name" value="4-HYDROXY-4-METHYL-2-OXOGLUTARATE ALDOLASE 3-RELATED"/>
    <property type="match status" value="1"/>
</dbReference>
<evidence type="ECO:0000256" key="9">
    <source>
        <dbReference type="PIRSR" id="PIRSR605493-1"/>
    </source>
</evidence>
<feature type="region of interest" description="Disordered" evidence="11">
    <location>
        <begin position="1"/>
        <end position="27"/>
    </location>
</feature>
<feature type="binding site" evidence="9">
    <location>
        <position position="116"/>
    </location>
    <ligand>
        <name>substrate</name>
    </ligand>
</feature>
<dbReference type="NCBIfam" id="NF006875">
    <property type="entry name" value="PRK09372.1"/>
    <property type="match status" value="1"/>
</dbReference>
<evidence type="ECO:0000256" key="6">
    <source>
        <dbReference type="ARBA" id="ARBA00023239"/>
    </source>
</evidence>
<dbReference type="GO" id="GO:0051252">
    <property type="term" value="P:regulation of RNA metabolic process"/>
    <property type="evidence" value="ECO:0007669"/>
    <property type="project" value="InterPro"/>
</dbReference>
<dbReference type="PANTHER" id="PTHR33254">
    <property type="entry name" value="4-HYDROXY-4-METHYL-2-OXOGLUTARATE ALDOLASE 3-RELATED"/>
    <property type="match status" value="1"/>
</dbReference>
<dbReference type="EC" id="4.1.3.17" evidence="10"/>
<dbReference type="Gene3D" id="3.50.30.40">
    <property type="entry name" value="Ribonuclease E inhibitor RraA/RraA-like"/>
    <property type="match status" value="1"/>
</dbReference>
<keyword evidence="13" id="KW-1185">Reference proteome</keyword>
<evidence type="ECO:0000256" key="4">
    <source>
        <dbReference type="ARBA" id="ARBA00011233"/>
    </source>
</evidence>